<evidence type="ECO:0000256" key="1">
    <source>
        <dbReference type="SAM" id="MobiDB-lite"/>
    </source>
</evidence>
<protein>
    <submittedName>
        <fullName evidence="2">Uncharacterized protein</fullName>
    </submittedName>
</protein>
<dbReference type="AlphaFoldDB" id="A0A7J0DWF0"/>
<comment type="caution">
    <text evidence="2">The sequence shown here is derived from an EMBL/GenBank/DDBJ whole genome shotgun (WGS) entry which is preliminary data.</text>
</comment>
<keyword evidence="3" id="KW-1185">Reference proteome</keyword>
<proteinExistence type="predicted"/>
<evidence type="ECO:0000313" key="2">
    <source>
        <dbReference type="EMBL" id="GFS44096.1"/>
    </source>
</evidence>
<gene>
    <name evidence="2" type="ORF">Acr_00g0088390</name>
</gene>
<organism evidence="2 3">
    <name type="scientific">Actinidia rufa</name>
    <dbReference type="NCBI Taxonomy" id="165716"/>
    <lineage>
        <taxon>Eukaryota</taxon>
        <taxon>Viridiplantae</taxon>
        <taxon>Streptophyta</taxon>
        <taxon>Embryophyta</taxon>
        <taxon>Tracheophyta</taxon>
        <taxon>Spermatophyta</taxon>
        <taxon>Magnoliopsida</taxon>
        <taxon>eudicotyledons</taxon>
        <taxon>Gunneridae</taxon>
        <taxon>Pentapetalae</taxon>
        <taxon>asterids</taxon>
        <taxon>Ericales</taxon>
        <taxon>Actinidiaceae</taxon>
        <taxon>Actinidia</taxon>
    </lineage>
</organism>
<accession>A0A7J0DWF0</accession>
<sequence length="95" mass="10337">MEGHRSSPPPPTLAAGNRRQREQSVAASMKKNCLSFAASVQESFRSLKATLVGQAKKVTARNEKEATEAYLQTAKMQVEAADDAEETKKSLNKSI</sequence>
<reference evidence="3" key="1">
    <citation type="submission" date="2019-07" db="EMBL/GenBank/DDBJ databases">
        <title>De Novo Assembly of kiwifruit Actinidia rufa.</title>
        <authorList>
            <person name="Sugita-Konishi S."/>
            <person name="Sato K."/>
            <person name="Mori E."/>
            <person name="Abe Y."/>
            <person name="Kisaki G."/>
            <person name="Hamano K."/>
            <person name="Suezawa K."/>
            <person name="Otani M."/>
            <person name="Fukuda T."/>
            <person name="Manabe T."/>
            <person name="Gomi K."/>
            <person name="Tabuchi M."/>
            <person name="Akimitsu K."/>
            <person name="Kataoka I."/>
        </authorList>
    </citation>
    <scope>NUCLEOTIDE SEQUENCE [LARGE SCALE GENOMIC DNA]</scope>
    <source>
        <strain evidence="3">cv. Fuchu</strain>
    </source>
</reference>
<feature type="region of interest" description="Disordered" evidence="1">
    <location>
        <begin position="1"/>
        <end position="26"/>
    </location>
</feature>
<name>A0A7J0DWF0_9ERIC</name>
<dbReference type="Proteomes" id="UP000585474">
    <property type="component" value="Unassembled WGS sequence"/>
</dbReference>
<dbReference type="EMBL" id="BJWL01000432">
    <property type="protein sequence ID" value="GFS44096.1"/>
    <property type="molecule type" value="Genomic_DNA"/>
</dbReference>
<dbReference type="OrthoDB" id="678007at2759"/>
<evidence type="ECO:0000313" key="3">
    <source>
        <dbReference type="Proteomes" id="UP000585474"/>
    </source>
</evidence>